<organism evidence="3 4">
    <name type="scientific">Candidatus Nealsonbacteria bacterium CG23_combo_of_CG06-09_8_20_14_all_39_25</name>
    <dbReference type="NCBI Taxonomy" id="1974723"/>
    <lineage>
        <taxon>Bacteria</taxon>
        <taxon>Candidatus Nealsoniibacteriota</taxon>
    </lineage>
</organism>
<keyword evidence="2" id="KW-0732">Signal</keyword>
<dbReference type="AlphaFoldDB" id="A0A2G9YS45"/>
<feature type="signal peptide" evidence="2">
    <location>
        <begin position="1"/>
        <end position="23"/>
    </location>
</feature>
<evidence type="ECO:0000256" key="2">
    <source>
        <dbReference type="SAM" id="SignalP"/>
    </source>
</evidence>
<keyword evidence="1" id="KW-1133">Transmembrane helix</keyword>
<proteinExistence type="predicted"/>
<evidence type="ECO:0000313" key="3">
    <source>
        <dbReference type="EMBL" id="PIP22012.1"/>
    </source>
</evidence>
<accession>A0A2G9YS45</accession>
<evidence type="ECO:0000256" key="1">
    <source>
        <dbReference type="SAM" id="Phobius"/>
    </source>
</evidence>
<evidence type="ECO:0000313" key="4">
    <source>
        <dbReference type="Proteomes" id="UP000229054"/>
    </source>
</evidence>
<comment type="caution">
    <text evidence="3">The sequence shown here is derived from an EMBL/GenBank/DDBJ whole genome shotgun (WGS) entry which is preliminary data.</text>
</comment>
<name>A0A2G9YS45_9BACT</name>
<feature type="chain" id="PRO_5013809329" evidence="2">
    <location>
        <begin position="24"/>
        <end position="150"/>
    </location>
</feature>
<dbReference type="Proteomes" id="UP000229054">
    <property type="component" value="Unassembled WGS sequence"/>
</dbReference>
<feature type="transmembrane region" description="Helical" evidence="1">
    <location>
        <begin position="119"/>
        <end position="140"/>
    </location>
</feature>
<protein>
    <submittedName>
        <fullName evidence="3">Uncharacterized protein</fullName>
    </submittedName>
</protein>
<dbReference type="Pfam" id="PF18895">
    <property type="entry name" value="T4SS_pilin"/>
    <property type="match status" value="1"/>
</dbReference>
<reference evidence="3 4" key="1">
    <citation type="submission" date="2017-09" db="EMBL/GenBank/DDBJ databases">
        <title>Depth-based differentiation of microbial function through sediment-hosted aquifers and enrichment of novel symbionts in the deep terrestrial subsurface.</title>
        <authorList>
            <person name="Probst A.J."/>
            <person name="Ladd B."/>
            <person name="Jarett J.K."/>
            <person name="Geller-Mcgrath D.E."/>
            <person name="Sieber C.M."/>
            <person name="Emerson J.B."/>
            <person name="Anantharaman K."/>
            <person name="Thomas B.C."/>
            <person name="Malmstrom R."/>
            <person name="Stieglmeier M."/>
            <person name="Klingl A."/>
            <person name="Woyke T."/>
            <person name="Ryan C.M."/>
            <person name="Banfield J.F."/>
        </authorList>
    </citation>
    <scope>NUCLEOTIDE SEQUENCE [LARGE SCALE GENOMIC DNA]</scope>
    <source>
        <strain evidence="3">CG23_combo_of_CG06-09_8_20_14_all_39_25</strain>
    </source>
</reference>
<dbReference type="InterPro" id="IPR043993">
    <property type="entry name" value="T4SS_pilin"/>
</dbReference>
<sequence length="150" mass="15368">MRKGSIIFLILIILLGGVKFAQAVSCDPCDVSAECGAGEVCIGGDPGTPSVKEGVCQNPDNVVFCSPITHTTFGGLIDAIVDFIFNIAVILVPLMVIIGAFYLLTAAGDPKKIATGKTVITSTLIGLAIILLAKGLIAIIEDVLGIKIGG</sequence>
<gene>
    <name evidence="3" type="ORF">COX38_02975</name>
</gene>
<keyword evidence="1" id="KW-0472">Membrane</keyword>
<keyword evidence="1" id="KW-0812">Transmembrane</keyword>
<dbReference type="EMBL" id="PCRN01000100">
    <property type="protein sequence ID" value="PIP22012.1"/>
    <property type="molecule type" value="Genomic_DNA"/>
</dbReference>
<feature type="transmembrane region" description="Helical" evidence="1">
    <location>
        <begin position="83"/>
        <end position="107"/>
    </location>
</feature>